<dbReference type="InterPro" id="IPR008964">
    <property type="entry name" value="Invasin/intimin_cell_adhesion"/>
</dbReference>
<feature type="domain" description="BIG2" evidence="1">
    <location>
        <begin position="2"/>
        <end position="68"/>
    </location>
</feature>
<dbReference type="AlphaFoldDB" id="A0A9J7BHL6"/>
<dbReference type="Proteomes" id="UP001059380">
    <property type="component" value="Chromosome"/>
</dbReference>
<proteinExistence type="predicted"/>
<dbReference type="InterPro" id="IPR003343">
    <property type="entry name" value="Big_2"/>
</dbReference>
<dbReference type="Pfam" id="PF02368">
    <property type="entry name" value="Big_2"/>
    <property type="match status" value="1"/>
</dbReference>
<keyword evidence="3" id="KW-1185">Reference proteome</keyword>
<dbReference type="SUPFAM" id="SSF49373">
    <property type="entry name" value="Invasin/intimin cell-adhesion fragments"/>
    <property type="match status" value="1"/>
</dbReference>
<name>A0A9J7BHL6_9BACT</name>
<protein>
    <submittedName>
        <fullName evidence="2">Ig-like domain-containing protein</fullName>
    </submittedName>
</protein>
<evidence type="ECO:0000259" key="1">
    <source>
        <dbReference type="Pfam" id="PF02368"/>
    </source>
</evidence>
<gene>
    <name evidence="2" type="ORF">MOP44_15200</name>
</gene>
<dbReference type="Gene3D" id="2.60.40.1080">
    <property type="match status" value="1"/>
</dbReference>
<evidence type="ECO:0000313" key="3">
    <source>
        <dbReference type="Proteomes" id="UP001059380"/>
    </source>
</evidence>
<sequence>MSISISPNPIHLRAGSSLPLKAISTFSDGLISDVTSSTVWTVDDASIVEVDQQGNALGFHAGTAQIKAESLGMVAEATAVVQPVVFTTYFSAEAGAPDSTLRISASGDGHLQSCSMVYVFNEDQQLTECCGCTVSSGGLRTLSLNQDLRSNPLTQVSPVAGSIMVVAADQGANSACDPAAISGAKAGTGWLTHTQTSGPSVYATETTLSGSDTTNEFLDSVQAQCSFVKQLGSGRGICSCGTGD</sequence>
<organism evidence="2 3">
    <name type="scientific">Occallatibacter riparius</name>
    <dbReference type="NCBI Taxonomy" id="1002689"/>
    <lineage>
        <taxon>Bacteria</taxon>
        <taxon>Pseudomonadati</taxon>
        <taxon>Acidobacteriota</taxon>
        <taxon>Terriglobia</taxon>
        <taxon>Terriglobales</taxon>
        <taxon>Acidobacteriaceae</taxon>
        <taxon>Occallatibacter</taxon>
    </lineage>
</organism>
<accession>A0A9J7BHL6</accession>
<dbReference type="KEGG" id="orp:MOP44_15200"/>
<dbReference type="RefSeq" id="WP_260790900.1">
    <property type="nucleotide sequence ID" value="NZ_CP093313.1"/>
</dbReference>
<dbReference type="EMBL" id="CP093313">
    <property type="protein sequence ID" value="UWZ81923.1"/>
    <property type="molecule type" value="Genomic_DNA"/>
</dbReference>
<reference evidence="2" key="1">
    <citation type="submission" date="2021-04" db="EMBL/GenBank/DDBJ databases">
        <title>Phylogenetic analysis of Acidobacteriaceae.</title>
        <authorList>
            <person name="Qiu L."/>
            <person name="Zhang Q."/>
        </authorList>
    </citation>
    <scope>NUCLEOTIDE SEQUENCE</scope>
    <source>
        <strain evidence="2">DSM 25168</strain>
    </source>
</reference>
<evidence type="ECO:0000313" key="2">
    <source>
        <dbReference type="EMBL" id="UWZ81923.1"/>
    </source>
</evidence>